<dbReference type="OrthoDB" id="9764438at2"/>
<keyword evidence="10" id="KW-0175">Coiled coil</keyword>
<evidence type="ECO:0000256" key="6">
    <source>
        <dbReference type="ARBA" id="ARBA00022741"/>
    </source>
</evidence>
<evidence type="ECO:0000259" key="12">
    <source>
        <dbReference type="PROSITE" id="PS50122"/>
    </source>
</evidence>
<dbReference type="PANTHER" id="PTHR24422">
    <property type="entry name" value="CHEMOTAXIS PROTEIN METHYLTRANSFERASE"/>
    <property type="match status" value="1"/>
</dbReference>
<dbReference type="GO" id="GO:0004673">
    <property type="term" value="F:protein histidine kinase activity"/>
    <property type="evidence" value="ECO:0007669"/>
    <property type="project" value="UniProtKB-EC"/>
</dbReference>
<feature type="coiled-coil region" evidence="10">
    <location>
        <begin position="676"/>
        <end position="745"/>
    </location>
</feature>
<feature type="active site" evidence="9">
    <location>
        <position position="17"/>
    </location>
</feature>
<organism evidence="14 15">
    <name type="scientific">Blastochloris sulfoviridis</name>
    <dbReference type="NCBI Taxonomy" id="50712"/>
    <lineage>
        <taxon>Bacteria</taxon>
        <taxon>Pseudomonadati</taxon>
        <taxon>Pseudomonadota</taxon>
        <taxon>Alphaproteobacteria</taxon>
        <taxon>Hyphomicrobiales</taxon>
        <taxon>Blastochloridaceae</taxon>
        <taxon>Blastochloris</taxon>
    </lineage>
</organism>
<dbReference type="GO" id="GO:0005737">
    <property type="term" value="C:cytoplasm"/>
    <property type="evidence" value="ECO:0007669"/>
    <property type="project" value="InterPro"/>
</dbReference>
<keyword evidence="8" id="KW-0067">ATP-binding</keyword>
<keyword evidence="5" id="KW-0808">Transferase</keyword>
<dbReference type="Pfam" id="PF03705">
    <property type="entry name" value="CheR_N"/>
    <property type="match status" value="1"/>
</dbReference>
<dbReference type="Gene3D" id="3.30.565.10">
    <property type="entry name" value="Histidine kinase-like ATPase, C-terminal domain"/>
    <property type="match status" value="1"/>
</dbReference>
<evidence type="ECO:0000256" key="1">
    <source>
        <dbReference type="ARBA" id="ARBA00000085"/>
    </source>
</evidence>
<gene>
    <name evidence="14" type="ORF">F1193_14245</name>
</gene>
<evidence type="ECO:0000313" key="14">
    <source>
        <dbReference type="EMBL" id="KAA5597292.1"/>
    </source>
</evidence>
<dbReference type="GO" id="GO:0008757">
    <property type="term" value="F:S-adenosylmethionine-dependent methyltransferase activity"/>
    <property type="evidence" value="ECO:0007669"/>
    <property type="project" value="InterPro"/>
</dbReference>
<feature type="active site" evidence="9">
    <location>
        <position position="135"/>
    </location>
</feature>
<dbReference type="InterPro" id="IPR050903">
    <property type="entry name" value="Bact_Chemotaxis_MeTrfase"/>
</dbReference>
<dbReference type="Gene3D" id="3.40.50.150">
    <property type="entry name" value="Vaccinia Virus protein VP39"/>
    <property type="match status" value="1"/>
</dbReference>
<dbReference type="SUPFAM" id="SSF55785">
    <property type="entry name" value="PYP-like sensor domain (PAS domain)"/>
    <property type="match status" value="1"/>
</dbReference>
<dbReference type="SMART" id="SM00138">
    <property type="entry name" value="MeTrc"/>
    <property type="match status" value="1"/>
</dbReference>
<dbReference type="EC" id="2.7.13.3" evidence="2"/>
<evidence type="ECO:0000256" key="4">
    <source>
        <dbReference type="ARBA" id="ARBA00022553"/>
    </source>
</evidence>
<reference evidence="14 15" key="1">
    <citation type="submission" date="2019-09" db="EMBL/GenBank/DDBJ databases">
        <title>Draft Whole-Genome sequence of Blastochloris sulfoviridis DSM 729.</title>
        <authorList>
            <person name="Meyer T.E."/>
            <person name="Kyndt J.A."/>
        </authorList>
    </citation>
    <scope>NUCLEOTIDE SEQUENCE [LARGE SCALE GENOMIC DNA]</scope>
    <source>
        <strain evidence="14 15">DSM 729</strain>
    </source>
</reference>
<accession>A0A5M6HN68</accession>
<keyword evidence="15" id="KW-1185">Reference proteome</keyword>
<dbReference type="Gene3D" id="3.40.50.180">
    <property type="entry name" value="Methylesterase CheB, C-terminal domain"/>
    <property type="match status" value="1"/>
</dbReference>
<feature type="compositionally biased region" description="Polar residues" evidence="11">
    <location>
        <begin position="629"/>
        <end position="640"/>
    </location>
</feature>
<dbReference type="AlphaFoldDB" id="A0A5M6HN68"/>
<evidence type="ECO:0000256" key="8">
    <source>
        <dbReference type="ARBA" id="ARBA00022840"/>
    </source>
</evidence>
<feature type="domain" description="CheR-type methyltransferase" evidence="13">
    <location>
        <begin position="226"/>
        <end position="483"/>
    </location>
</feature>
<dbReference type="CDD" id="cd00130">
    <property type="entry name" value="PAS"/>
    <property type="match status" value="1"/>
</dbReference>
<keyword evidence="9" id="KW-0145">Chemotaxis</keyword>
<dbReference type="InterPro" id="IPR000014">
    <property type="entry name" value="PAS"/>
</dbReference>
<keyword evidence="6" id="KW-0547">Nucleotide-binding</keyword>
<protein>
    <recommendedName>
        <fullName evidence="3">Blue-light-activated histidine kinase</fullName>
        <ecNumber evidence="2">2.7.13.3</ecNumber>
    </recommendedName>
</protein>
<dbReference type="SMART" id="SM00091">
    <property type="entry name" value="PAS"/>
    <property type="match status" value="2"/>
</dbReference>
<dbReference type="CDD" id="cd16434">
    <property type="entry name" value="CheB-CheR_fusion"/>
    <property type="match status" value="1"/>
</dbReference>
<dbReference type="GO" id="GO:0006935">
    <property type="term" value="P:chemotaxis"/>
    <property type="evidence" value="ECO:0007669"/>
    <property type="project" value="UniProtKB-UniRule"/>
</dbReference>
<dbReference type="InterPro" id="IPR035965">
    <property type="entry name" value="PAS-like_dom_sf"/>
</dbReference>
<evidence type="ECO:0000256" key="9">
    <source>
        <dbReference type="PROSITE-ProRule" id="PRU00050"/>
    </source>
</evidence>
<dbReference type="PRINTS" id="PR00996">
    <property type="entry name" value="CHERMTFRASE"/>
</dbReference>
<keyword evidence="7" id="KW-0418">Kinase</keyword>
<dbReference type="Pfam" id="PF01739">
    <property type="entry name" value="CheR"/>
    <property type="match status" value="1"/>
</dbReference>
<dbReference type="GO" id="GO:0008984">
    <property type="term" value="F:protein-glutamate methylesterase activity"/>
    <property type="evidence" value="ECO:0007669"/>
    <property type="project" value="InterPro"/>
</dbReference>
<dbReference type="InterPro" id="IPR022642">
    <property type="entry name" value="CheR_C"/>
</dbReference>
<evidence type="ECO:0000256" key="10">
    <source>
        <dbReference type="SAM" id="Coils"/>
    </source>
</evidence>
<comment type="catalytic activity">
    <reaction evidence="1">
        <text>ATP + protein L-histidine = ADP + protein N-phospho-L-histidine.</text>
        <dbReference type="EC" id="2.7.13.3"/>
    </reaction>
</comment>
<evidence type="ECO:0000256" key="7">
    <source>
        <dbReference type="ARBA" id="ARBA00022777"/>
    </source>
</evidence>
<dbReference type="GO" id="GO:0005524">
    <property type="term" value="F:ATP binding"/>
    <property type="evidence" value="ECO:0007669"/>
    <property type="project" value="UniProtKB-KW"/>
</dbReference>
<feature type="region of interest" description="Disordered" evidence="11">
    <location>
        <begin position="629"/>
        <end position="654"/>
    </location>
</feature>
<dbReference type="PROSITE" id="PS50122">
    <property type="entry name" value="CHEB"/>
    <property type="match status" value="1"/>
</dbReference>
<evidence type="ECO:0000256" key="5">
    <source>
        <dbReference type="ARBA" id="ARBA00022679"/>
    </source>
</evidence>
<dbReference type="InterPro" id="IPR035909">
    <property type="entry name" value="CheB_C"/>
</dbReference>
<dbReference type="InterPro" id="IPR029063">
    <property type="entry name" value="SAM-dependent_MTases_sf"/>
</dbReference>
<dbReference type="InterPro" id="IPR022641">
    <property type="entry name" value="CheR_N"/>
</dbReference>
<dbReference type="SUPFAM" id="SSF53335">
    <property type="entry name" value="S-adenosyl-L-methionine-dependent methyltransferases"/>
    <property type="match status" value="1"/>
</dbReference>
<dbReference type="GO" id="GO:0000156">
    <property type="term" value="F:phosphorelay response regulator activity"/>
    <property type="evidence" value="ECO:0007669"/>
    <property type="project" value="InterPro"/>
</dbReference>
<dbReference type="PROSITE" id="PS50123">
    <property type="entry name" value="CHER"/>
    <property type="match status" value="1"/>
</dbReference>
<dbReference type="Proteomes" id="UP000323886">
    <property type="component" value="Unassembled WGS sequence"/>
</dbReference>
<dbReference type="Pfam" id="PF01339">
    <property type="entry name" value="CheB_methylest"/>
    <property type="match status" value="1"/>
</dbReference>
<name>A0A5M6HN68_9HYPH</name>
<dbReference type="SMART" id="SM00911">
    <property type="entry name" value="HWE_HK"/>
    <property type="match status" value="1"/>
</dbReference>
<evidence type="ECO:0000313" key="15">
    <source>
        <dbReference type="Proteomes" id="UP000323886"/>
    </source>
</evidence>
<dbReference type="RefSeq" id="WP_150098468.1">
    <property type="nucleotide sequence ID" value="NZ_VWPL01000033.1"/>
</dbReference>
<dbReference type="InterPro" id="IPR000673">
    <property type="entry name" value="Sig_transdc_resp-reg_Me-estase"/>
</dbReference>
<keyword evidence="9" id="KW-0378">Hydrolase</keyword>
<dbReference type="Gene3D" id="3.30.450.20">
    <property type="entry name" value="PAS domain"/>
    <property type="match status" value="1"/>
</dbReference>
<dbReference type="EMBL" id="VWPL01000033">
    <property type="protein sequence ID" value="KAA5597292.1"/>
    <property type="molecule type" value="Genomic_DNA"/>
</dbReference>
<dbReference type="Pfam" id="PF07536">
    <property type="entry name" value="HWE_HK"/>
    <property type="match status" value="1"/>
</dbReference>
<evidence type="ECO:0000259" key="13">
    <source>
        <dbReference type="PROSITE" id="PS50123"/>
    </source>
</evidence>
<dbReference type="InterPro" id="IPR000780">
    <property type="entry name" value="CheR_MeTrfase"/>
</dbReference>
<keyword evidence="4" id="KW-0597">Phosphoprotein</keyword>
<dbReference type="SUPFAM" id="SSF52738">
    <property type="entry name" value="Methylesterase CheB, C-terminal domain"/>
    <property type="match status" value="1"/>
</dbReference>
<comment type="caution">
    <text evidence="14">The sequence shown here is derived from an EMBL/GenBank/DDBJ whole genome shotgun (WGS) entry which is preliminary data.</text>
</comment>
<dbReference type="InterPro" id="IPR036890">
    <property type="entry name" value="HATPase_C_sf"/>
</dbReference>
<evidence type="ECO:0000256" key="3">
    <source>
        <dbReference type="ARBA" id="ARBA00021740"/>
    </source>
</evidence>
<feature type="active site" evidence="9">
    <location>
        <position position="44"/>
    </location>
</feature>
<dbReference type="SUPFAM" id="SSF47757">
    <property type="entry name" value="Chemotaxis receptor methyltransferase CheR, N-terminal domain"/>
    <property type="match status" value="1"/>
</dbReference>
<feature type="domain" description="CheB-type methylesterase" evidence="12">
    <location>
        <begin position="5"/>
        <end position="196"/>
    </location>
</feature>
<evidence type="ECO:0000256" key="11">
    <source>
        <dbReference type="SAM" id="MobiDB-lite"/>
    </source>
</evidence>
<proteinExistence type="predicted"/>
<dbReference type="Pfam" id="PF13596">
    <property type="entry name" value="PAS_10"/>
    <property type="match status" value="1"/>
</dbReference>
<sequence>MRDDLSRSCLVVGVGASAGGVEALTGLFGAVPAEPGMAFVVISHIGPGRESMLDQIIARSARLPVSNAKHDDRVEANHIYVLSTNAAISIKDGRLIVLPRTASSEHNPIDVFFTALADDCGERAVAIVLSGSGSDGTLGIKAIKECGGLTLAQGASGQTHPGQSGMPESAAATGLVDKILAVEEMPDELARYAESLATVPTPVPADEADPEPEQFRHARSDILSTLRQRFGHDFSGHKDKPFMRRVVRRMRLLHVADLQAYADLLKQDPEEPAKLLRDLLIGVTDFFRDAEAFAALQRAVVPELFAGCDTTSIVRVWVPGCATGEEAYSIAILLSEHIEKLPYSPRVQIFATDIARPALSVARAGRYPASQLVGRVSQERLDRFFLNTGETFTVSKTLREMCVFSDHSLLRDPPFSRIDLVSCRNLLIYLDAEAQRRIIAVFDYALRPGGYLFLGPSESISQLGDAFVYLDKKHRIFRRRDRPGARLHPTIASTANYPTQFLDDTRQRMTTTQLQHAVQARVLDQFTPPHVVVNRDGDIVYQSANTGRYLEATAGVPSRHLLNLARQGLRAELRTTLQQAMQGRKPVVRDRVTVSTGEVKEQVRLTVEPFGHSADEPLFLVVFAETGTRGSRQNPTSAAEQSPVRAPQDEGTARDETIAQLERELADTHERWLTSIAEYEGAIEELKSGNEELNSMNEELQSTNEELDTSKEELQSLNEELQTVNTELQAKIDELDTANSDLANLFESTQMATVFLDHDLVIRSFTPAACSIFKLIPTDKNRSLTDIVSEIDYPELGQDVAETVATGVLHERRVSRRDGSAHYIARVLPYMTAGKARDGVVITFIDVSQLTRAERDEERTRLLISELNHRVRNMLAVVISIAQQTLTGGKTLADAKAALLARYRALARSYTLVARQNWGFVAFQDLIEDSLGAHMLGQVGRVKIEGWPVRVSPRAALTLGMALHELATNAAKYGAFSDENGTVSIRWEATPPETKDHLTIHWVERNGPPVAPPDRRGFGSDLLEKVMSHDLDARIDLRFEPVGVECHIVVPFSDNVRLDD</sequence>
<dbReference type="InterPro" id="IPR011102">
    <property type="entry name" value="Sig_transdc_His_kinase_HWE"/>
</dbReference>
<evidence type="ECO:0000256" key="2">
    <source>
        <dbReference type="ARBA" id="ARBA00012438"/>
    </source>
</evidence>
<dbReference type="PANTHER" id="PTHR24422:SF27">
    <property type="entry name" value="PROTEIN-GLUTAMATE O-METHYLTRANSFERASE"/>
    <property type="match status" value="1"/>
</dbReference>